<protein>
    <recommendedName>
        <fullName evidence="1">Beta-lactamase-related domain-containing protein</fullName>
    </recommendedName>
</protein>
<dbReference type="Pfam" id="PF00144">
    <property type="entry name" value="Beta-lactamase"/>
    <property type="match status" value="1"/>
</dbReference>
<dbReference type="RefSeq" id="WP_188943877.1">
    <property type="nucleotide sequence ID" value="NZ_BMNA01000010.1"/>
</dbReference>
<dbReference type="EMBL" id="BMNA01000010">
    <property type="protein sequence ID" value="GGM12541.1"/>
    <property type="molecule type" value="Genomic_DNA"/>
</dbReference>
<dbReference type="Gene3D" id="3.40.710.10">
    <property type="entry name" value="DD-peptidase/beta-lactamase superfamily"/>
    <property type="match status" value="1"/>
</dbReference>
<dbReference type="InterPro" id="IPR001466">
    <property type="entry name" value="Beta-lactam-related"/>
</dbReference>
<evidence type="ECO:0000259" key="1">
    <source>
        <dbReference type="Pfam" id="PF00144"/>
    </source>
</evidence>
<evidence type="ECO:0000313" key="2">
    <source>
        <dbReference type="EMBL" id="GGM12541.1"/>
    </source>
</evidence>
<feature type="domain" description="Beta-lactamase-related" evidence="1">
    <location>
        <begin position="14"/>
        <end position="68"/>
    </location>
</feature>
<dbReference type="InterPro" id="IPR012338">
    <property type="entry name" value="Beta-lactam/transpept-like"/>
</dbReference>
<proteinExistence type="predicted"/>
<name>A0A917T852_9ACTN</name>
<organism evidence="2 3">
    <name type="scientific">Nakamurella endophytica</name>
    <dbReference type="NCBI Taxonomy" id="1748367"/>
    <lineage>
        <taxon>Bacteria</taxon>
        <taxon>Bacillati</taxon>
        <taxon>Actinomycetota</taxon>
        <taxon>Actinomycetes</taxon>
        <taxon>Nakamurellales</taxon>
        <taxon>Nakamurellaceae</taxon>
        <taxon>Nakamurella</taxon>
    </lineage>
</organism>
<dbReference type="SUPFAM" id="SSF56601">
    <property type="entry name" value="beta-lactamase/transpeptidase-like"/>
    <property type="match status" value="1"/>
</dbReference>
<evidence type="ECO:0000313" key="3">
    <source>
        <dbReference type="Proteomes" id="UP000655208"/>
    </source>
</evidence>
<gene>
    <name evidence="2" type="ORF">GCM10011594_35520</name>
</gene>
<keyword evidence="3" id="KW-1185">Reference proteome</keyword>
<reference evidence="2" key="2">
    <citation type="submission" date="2020-09" db="EMBL/GenBank/DDBJ databases">
        <authorList>
            <person name="Sun Q."/>
            <person name="Zhou Y."/>
        </authorList>
    </citation>
    <scope>NUCLEOTIDE SEQUENCE</scope>
    <source>
        <strain evidence="2">CGMCC 4.7308</strain>
    </source>
</reference>
<sequence length="85" mass="8767">MDSVIDVPIALPGSGYGWGIARIGPQFYGHTGELPGYNSYMGHDPVDKATVVVWSNLAPGADGKSPASVIAAGLIDRMYGTTNGS</sequence>
<dbReference type="Proteomes" id="UP000655208">
    <property type="component" value="Unassembled WGS sequence"/>
</dbReference>
<comment type="caution">
    <text evidence="2">The sequence shown here is derived from an EMBL/GenBank/DDBJ whole genome shotgun (WGS) entry which is preliminary data.</text>
</comment>
<accession>A0A917T852</accession>
<dbReference type="AlphaFoldDB" id="A0A917T852"/>
<reference evidence="2" key="1">
    <citation type="journal article" date="2014" name="Int. J. Syst. Evol. Microbiol.">
        <title>Complete genome sequence of Corynebacterium casei LMG S-19264T (=DSM 44701T), isolated from a smear-ripened cheese.</title>
        <authorList>
            <consortium name="US DOE Joint Genome Institute (JGI-PGF)"/>
            <person name="Walter F."/>
            <person name="Albersmeier A."/>
            <person name="Kalinowski J."/>
            <person name="Ruckert C."/>
        </authorList>
    </citation>
    <scope>NUCLEOTIDE SEQUENCE</scope>
    <source>
        <strain evidence="2">CGMCC 4.7308</strain>
    </source>
</reference>